<gene>
    <name evidence="1" type="ORF">D1114_08595</name>
</gene>
<proteinExistence type="predicted"/>
<dbReference type="AlphaFoldDB" id="A0AAX1ULV3"/>
<evidence type="ECO:0000313" key="1">
    <source>
        <dbReference type="EMBL" id="RHZ95647.1"/>
    </source>
</evidence>
<sequence length="66" mass="7619">MSRALRTHVAERFPAPPTRLCAWCGKARRTVCDRWTAAAQKIGPRHAEPIRDRIEQGRVLRDRRIG</sequence>
<accession>A0AAX1ULV3</accession>
<comment type="caution">
    <text evidence="1">The sequence shown here is derived from an EMBL/GenBank/DDBJ whole genome shotgun (WGS) entry which is preliminary data.</text>
</comment>
<dbReference type="Proteomes" id="UP000266305">
    <property type="component" value="Unassembled WGS sequence"/>
</dbReference>
<organism evidence="1 2">
    <name type="scientific">Cereibacter sphaeroides</name>
    <name type="common">Rhodobacter sphaeroides</name>
    <dbReference type="NCBI Taxonomy" id="1063"/>
    <lineage>
        <taxon>Bacteria</taxon>
        <taxon>Pseudomonadati</taxon>
        <taxon>Pseudomonadota</taxon>
        <taxon>Alphaproteobacteria</taxon>
        <taxon>Rhodobacterales</taxon>
        <taxon>Paracoccaceae</taxon>
        <taxon>Cereibacter</taxon>
    </lineage>
</organism>
<reference evidence="1 2" key="1">
    <citation type="submission" date="2018-08" db="EMBL/GenBank/DDBJ databases">
        <title>Draft genome sequence of Rhodobacter sphaeroides FY.</title>
        <authorList>
            <person name="Rayyan A."/>
            <person name="Meyer T.E."/>
            <person name="Kyndt J.A."/>
        </authorList>
    </citation>
    <scope>NUCLEOTIDE SEQUENCE [LARGE SCALE GENOMIC DNA]</scope>
    <source>
        <strain evidence="1 2">FY</strain>
    </source>
</reference>
<name>A0AAX1ULV3_CERSP</name>
<dbReference type="EMBL" id="QWGP01000007">
    <property type="protein sequence ID" value="RHZ95647.1"/>
    <property type="molecule type" value="Genomic_DNA"/>
</dbReference>
<evidence type="ECO:0000313" key="2">
    <source>
        <dbReference type="Proteomes" id="UP000266305"/>
    </source>
</evidence>
<protein>
    <submittedName>
        <fullName evidence="1">Uncharacterized protein</fullName>
    </submittedName>
</protein>